<sequence>MGRELDRIDQRILAELAANGRLSIVELAARVNLTNTPCSERVKRLERSGYISGYRALLDKERLGLGHLTVVQVSLAATADTSLEDFNRAVRDIPEIETCLMVAGSFDYLLTVRTRDIAHFRDVLGDRINRLPGIHQTNSFAVMETVRHPDMRPAQDHRPPP</sequence>
<dbReference type="SMART" id="SM00344">
    <property type="entry name" value="HTH_ASNC"/>
    <property type="match status" value="1"/>
</dbReference>
<keyword evidence="3" id="KW-0010">Activator</keyword>
<dbReference type="InterPro" id="IPR011008">
    <property type="entry name" value="Dimeric_a/b-barrel"/>
</dbReference>
<dbReference type="InterPro" id="IPR019887">
    <property type="entry name" value="Tscrpt_reg_AsnC/Lrp_C"/>
</dbReference>
<dbReference type="CDD" id="cd00090">
    <property type="entry name" value="HTH_ARSR"/>
    <property type="match status" value="1"/>
</dbReference>
<evidence type="ECO:0000259" key="5">
    <source>
        <dbReference type="PROSITE" id="PS50956"/>
    </source>
</evidence>
<gene>
    <name evidence="6" type="ORF">M3P21_18115</name>
</gene>
<dbReference type="Gene3D" id="1.10.10.10">
    <property type="entry name" value="Winged helix-like DNA-binding domain superfamily/Winged helix DNA-binding domain"/>
    <property type="match status" value="1"/>
</dbReference>
<proteinExistence type="predicted"/>
<dbReference type="PANTHER" id="PTHR30154">
    <property type="entry name" value="LEUCINE-RESPONSIVE REGULATORY PROTEIN"/>
    <property type="match status" value="1"/>
</dbReference>
<dbReference type="InterPro" id="IPR000485">
    <property type="entry name" value="AsnC-type_HTH_dom"/>
</dbReference>
<dbReference type="SUPFAM" id="SSF46785">
    <property type="entry name" value="Winged helix' DNA-binding domain"/>
    <property type="match status" value="1"/>
</dbReference>
<evidence type="ECO:0000256" key="2">
    <source>
        <dbReference type="ARBA" id="ARBA00023125"/>
    </source>
</evidence>
<evidence type="ECO:0000256" key="3">
    <source>
        <dbReference type="ARBA" id="ARBA00023159"/>
    </source>
</evidence>
<dbReference type="Gene3D" id="3.30.70.920">
    <property type="match status" value="1"/>
</dbReference>
<dbReference type="PROSITE" id="PS00519">
    <property type="entry name" value="HTH_ASNC_1"/>
    <property type="match status" value="1"/>
</dbReference>
<reference evidence="6" key="1">
    <citation type="submission" date="2022-05" db="EMBL/GenBank/DDBJ databases">
        <authorList>
            <person name="Park J.-S."/>
        </authorList>
    </citation>
    <scope>NUCLEOTIDE SEQUENCE</scope>
    <source>
        <strain evidence="6">2012CJ41-6</strain>
    </source>
</reference>
<organism evidence="6 7">
    <name type="scientific">Ruegeria spongiae</name>
    <dbReference type="NCBI Taxonomy" id="2942209"/>
    <lineage>
        <taxon>Bacteria</taxon>
        <taxon>Pseudomonadati</taxon>
        <taxon>Pseudomonadota</taxon>
        <taxon>Alphaproteobacteria</taxon>
        <taxon>Rhodobacterales</taxon>
        <taxon>Roseobacteraceae</taxon>
        <taxon>Ruegeria</taxon>
    </lineage>
</organism>
<dbReference type="Pfam" id="PF13412">
    <property type="entry name" value="HTH_24"/>
    <property type="match status" value="1"/>
</dbReference>
<dbReference type="InterPro" id="IPR036390">
    <property type="entry name" value="WH_DNA-bd_sf"/>
</dbReference>
<evidence type="ECO:0000256" key="1">
    <source>
        <dbReference type="ARBA" id="ARBA00023015"/>
    </source>
</evidence>
<feature type="domain" description="HTH asnC-type" evidence="5">
    <location>
        <begin position="5"/>
        <end position="66"/>
    </location>
</feature>
<keyword evidence="1" id="KW-0805">Transcription regulation</keyword>
<name>A0ABT0Q8F0_9RHOB</name>
<dbReference type="PRINTS" id="PR00033">
    <property type="entry name" value="HTHASNC"/>
</dbReference>
<dbReference type="EMBL" id="JAMFMB010000028">
    <property type="protein sequence ID" value="MCL6285448.1"/>
    <property type="molecule type" value="Genomic_DNA"/>
</dbReference>
<dbReference type="Proteomes" id="UP001203880">
    <property type="component" value="Unassembled WGS sequence"/>
</dbReference>
<accession>A0ABT0Q8F0</accession>
<keyword evidence="2" id="KW-0238">DNA-binding</keyword>
<comment type="caution">
    <text evidence="6">The sequence shown here is derived from an EMBL/GenBank/DDBJ whole genome shotgun (WGS) entry which is preliminary data.</text>
</comment>
<evidence type="ECO:0000313" key="6">
    <source>
        <dbReference type="EMBL" id="MCL6285448.1"/>
    </source>
</evidence>
<dbReference type="InterPro" id="IPR019885">
    <property type="entry name" value="Tscrpt_reg_HTH_AsnC-type_CS"/>
</dbReference>
<keyword evidence="4" id="KW-0804">Transcription</keyword>
<evidence type="ECO:0000256" key="4">
    <source>
        <dbReference type="ARBA" id="ARBA00023163"/>
    </source>
</evidence>
<dbReference type="PANTHER" id="PTHR30154:SF0">
    <property type="entry name" value="LEUCINE-RESPONSIVE REGULATORY PROTEIN"/>
    <property type="match status" value="1"/>
</dbReference>
<dbReference type="InterPro" id="IPR019888">
    <property type="entry name" value="Tscrpt_reg_AsnC-like"/>
</dbReference>
<dbReference type="SUPFAM" id="SSF54909">
    <property type="entry name" value="Dimeric alpha+beta barrel"/>
    <property type="match status" value="1"/>
</dbReference>
<evidence type="ECO:0000313" key="7">
    <source>
        <dbReference type="Proteomes" id="UP001203880"/>
    </source>
</evidence>
<dbReference type="Pfam" id="PF01037">
    <property type="entry name" value="AsnC_trans_reg"/>
    <property type="match status" value="1"/>
</dbReference>
<dbReference type="PROSITE" id="PS50956">
    <property type="entry name" value="HTH_ASNC_2"/>
    <property type="match status" value="1"/>
</dbReference>
<dbReference type="InterPro" id="IPR011991">
    <property type="entry name" value="ArsR-like_HTH"/>
</dbReference>
<dbReference type="InterPro" id="IPR036388">
    <property type="entry name" value="WH-like_DNA-bd_sf"/>
</dbReference>
<dbReference type="RefSeq" id="WP_249712247.1">
    <property type="nucleotide sequence ID" value="NZ_JAMFMB010000028.1"/>
</dbReference>
<protein>
    <submittedName>
        <fullName evidence="6">Lrp/AsnC ligand binding domain-containing protein</fullName>
    </submittedName>
</protein>
<keyword evidence="7" id="KW-1185">Reference proteome</keyword>